<dbReference type="Proteomes" id="UP000594263">
    <property type="component" value="Unplaced"/>
</dbReference>
<sequence length="76" mass="8747">MPAKEIHPPRNDLHSDSVEVTDIIKEVYNARIYEFEETKKKIHEINQDTFVVSTVNCVFILISNPMSVVSTFTCFS</sequence>
<protein>
    <submittedName>
        <fullName evidence="1">Uncharacterized protein</fullName>
    </submittedName>
</protein>
<keyword evidence="2" id="KW-1185">Reference proteome</keyword>
<accession>A0A7N0VLI0</accession>
<dbReference type="EnsemblPlants" id="Kaladp1016s0004.1.v1.1">
    <property type="protein sequence ID" value="Kaladp1016s0004.1.v1.1"/>
    <property type="gene ID" value="Kaladp1016s0004.v1.1"/>
</dbReference>
<organism evidence="1 2">
    <name type="scientific">Kalanchoe fedtschenkoi</name>
    <name type="common">Lavender scallops</name>
    <name type="synonym">South American air plant</name>
    <dbReference type="NCBI Taxonomy" id="63787"/>
    <lineage>
        <taxon>Eukaryota</taxon>
        <taxon>Viridiplantae</taxon>
        <taxon>Streptophyta</taxon>
        <taxon>Embryophyta</taxon>
        <taxon>Tracheophyta</taxon>
        <taxon>Spermatophyta</taxon>
        <taxon>Magnoliopsida</taxon>
        <taxon>eudicotyledons</taxon>
        <taxon>Gunneridae</taxon>
        <taxon>Pentapetalae</taxon>
        <taxon>Saxifragales</taxon>
        <taxon>Crassulaceae</taxon>
        <taxon>Kalanchoe</taxon>
    </lineage>
</organism>
<dbReference type="Gramene" id="Kaladp1016s0004.1.v1.1">
    <property type="protein sequence ID" value="Kaladp1016s0004.1.v1.1"/>
    <property type="gene ID" value="Kaladp1016s0004.v1.1"/>
</dbReference>
<proteinExistence type="predicted"/>
<reference evidence="1" key="1">
    <citation type="submission" date="2021-01" db="UniProtKB">
        <authorList>
            <consortium name="EnsemblPlants"/>
        </authorList>
    </citation>
    <scope>IDENTIFICATION</scope>
</reference>
<evidence type="ECO:0000313" key="2">
    <source>
        <dbReference type="Proteomes" id="UP000594263"/>
    </source>
</evidence>
<evidence type="ECO:0000313" key="1">
    <source>
        <dbReference type="EnsemblPlants" id="Kaladp1016s0004.1.v1.1"/>
    </source>
</evidence>
<name>A0A7N0VLI0_KALFE</name>
<dbReference type="AlphaFoldDB" id="A0A7N0VLI0"/>